<dbReference type="CDD" id="cd06089">
    <property type="entry name" value="KOW_RPL26"/>
    <property type="match status" value="1"/>
</dbReference>
<dbReference type="InterPro" id="IPR041988">
    <property type="entry name" value="Ribosomal_uL24_KOW"/>
</dbReference>
<dbReference type="GO" id="GO:0006412">
    <property type="term" value="P:translation"/>
    <property type="evidence" value="ECO:0007669"/>
    <property type="project" value="UniProtKB-UniRule"/>
</dbReference>
<keyword evidence="5 8" id="KW-0687">Ribonucleoprotein</keyword>
<protein>
    <recommendedName>
        <fullName evidence="6 8">Large ribosomal subunit protein uL24</fullName>
    </recommendedName>
</protein>
<dbReference type="NCBIfam" id="TIGR01079">
    <property type="entry name" value="rplX_bact"/>
    <property type="match status" value="1"/>
</dbReference>
<dbReference type="Proteomes" id="UP000516072">
    <property type="component" value="Chromosome"/>
</dbReference>
<organism evidence="11 12">
    <name type="scientific">Candidatus Nitrosacidococcus tergens</name>
    <dbReference type="NCBI Taxonomy" id="553981"/>
    <lineage>
        <taxon>Bacteria</taxon>
        <taxon>Pseudomonadati</taxon>
        <taxon>Pseudomonadota</taxon>
        <taxon>Gammaproteobacteria</taxon>
        <taxon>Chromatiales</taxon>
        <taxon>Chromatiaceae</taxon>
        <taxon>Candidatus Nitrosacidococcus</taxon>
    </lineage>
</organism>
<evidence type="ECO:0000259" key="10">
    <source>
        <dbReference type="SMART" id="SM00739"/>
    </source>
</evidence>
<dbReference type="HAMAP" id="MF_01326_B">
    <property type="entry name" value="Ribosomal_uL24_B"/>
    <property type="match status" value="1"/>
</dbReference>
<evidence type="ECO:0000256" key="7">
    <source>
        <dbReference type="ARBA" id="ARBA00058688"/>
    </source>
</evidence>
<evidence type="ECO:0000313" key="12">
    <source>
        <dbReference type="Proteomes" id="UP000516072"/>
    </source>
</evidence>
<evidence type="ECO:0000256" key="8">
    <source>
        <dbReference type="HAMAP-Rule" id="MF_01326"/>
    </source>
</evidence>
<reference evidence="11 12" key="1">
    <citation type="submission" date="2020-03" db="EMBL/GenBank/DDBJ databases">
        <authorList>
            <person name="Picone N."/>
        </authorList>
    </citation>
    <scope>NUCLEOTIDE SEQUENCE [LARGE SCALE GENOMIC DNA]</scope>
    <source>
        <strain evidence="11">NSCAC1</strain>
    </source>
</reference>
<dbReference type="InterPro" id="IPR008991">
    <property type="entry name" value="Translation_prot_SH3-like_sf"/>
</dbReference>
<dbReference type="Pfam" id="PF00467">
    <property type="entry name" value="KOW"/>
    <property type="match status" value="1"/>
</dbReference>
<dbReference type="EMBL" id="LR778175">
    <property type="protein sequence ID" value="CAB1274829.1"/>
    <property type="molecule type" value="Genomic_DNA"/>
</dbReference>
<dbReference type="RefSeq" id="WP_197744726.1">
    <property type="nucleotide sequence ID" value="NZ_LR778175.1"/>
</dbReference>
<feature type="domain" description="KOW" evidence="10">
    <location>
        <begin position="3"/>
        <end position="30"/>
    </location>
</feature>
<dbReference type="KEGG" id="ntg:NSCAC_0364"/>
<evidence type="ECO:0000256" key="2">
    <source>
        <dbReference type="ARBA" id="ARBA00022730"/>
    </source>
</evidence>
<evidence type="ECO:0000256" key="4">
    <source>
        <dbReference type="ARBA" id="ARBA00022980"/>
    </source>
</evidence>
<dbReference type="GO" id="GO:0005840">
    <property type="term" value="C:ribosome"/>
    <property type="evidence" value="ECO:0007669"/>
    <property type="project" value="UniProtKB-KW"/>
</dbReference>
<dbReference type="InterPro" id="IPR003256">
    <property type="entry name" value="Ribosomal_uL24"/>
</dbReference>
<dbReference type="InterPro" id="IPR014722">
    <property type="entry name" value="Rib_uL2_dom2"/>
</dbReference>
<keyword evidence="2 8" id="KW-0699">rRNA-binding</keyword>
<keyword evidence="4 8" id="KW-0689">Ribosomal protein</keyword>
<comment type="function">
    <text evidence="7 8">One of the proteins that surrounds the polypeptide exit tunnel on the outside of the subunit.</text>
</comment>
<accession>A0A7G1Q883</accession>
<dbReference type="SUPFAM" id="SSF50104">
    <property type="entry name" value="Translation proteins SH3-like domain"/>
    <property type="match status" value="1"/>
</dbReference>
<comment type="subunit">
    <text evidence="8">Part of the 50S ribosomal subunit.</text>
</comment>
<dbReference type="SMART" id="SM00739">
    <property type="entry name" value="KOW"/>
    <property type="match status" value="1"/>
</dbReference>
<proteinExistence type="inferred from homology"/>
<comment type="similarity">
    <text evidence="1 8 9">Belongs to the universal ribosomal protein uL24 family.</text>
</comment>
<dbReference type="Gene3D" id="2.30.30.30">
    <property type="match status" value="1"/>
</dbReference>
<dbReference type="PROSITE" id="PS01108">
    <property type="entry name" value="RIBOSOMAL_L24"/>
    <property type="match status" value="1"/>
</dbReference>
<evidence type="ECO:0000256" key="1">
    <source>
        <dbReference type="ARBA" id="ARBA00010618"/>
    </source>
</evidence>
<dbReference type="PANTHER" id="PTHR12903">
    <property type="entry name" value="MITOCHONDRIAL RIBOSOMAL PROTEIN L24"/>
    <property type="match status" value="1"/>
</dbReference>
<evidence type="ECO:0000256" key="5">
    <source>
        <dbReference type="ARBA" id="ARBA00023274"/>
    </source>
</evidence>
<dbReference type="FunFam" id="2.30.30.30:FF:000004">
    <property type="entry name" value="50S ribosomal protein L24"/>
    <property type="match status" value="1"/>
</dbReference>
<dbReference type="AlphaFoldDB" id="A0A7G1Q883"/>
<keyword evidence="12" id="KW-1185">Reference proteome</keyword>
<dbReference type="GO" id="GO:0003735">
    <property type="term" value="F:structural constituent of ribosome"/>
    <property type="evidence" value="ECO:0007669"/>
    <property type="project" value="InterPro"/>
</dbReference>
<keyword evidence="3 8" id="KW-0694">RNA-binding</keyword>
<dbReference type="GO" id="GO:0019843">
    <property type="term" value="F:rRNA binding"/>
    <property type="evidence" value="ECO:0007669"/>
    <property type="project" value="UniProtKB-UniRule"/>
</dbReference>
<evidence type="ECO:0000256" key="3">
    <source>
        <dbReference type="ARBA" id="ARBA00022884"/>
    </source>
</evidence>
<dbReference type="GO" id="GO:1990904">
    <property type="term" value="C:ribonucleoprotein complex"/>
    <property type="evidence" value="ECO:0007669"/>
    <property type="project" value="UniProtKB-KW"/>
</dbReference>
<name>A0A7G1Q883_9GAMM</name>
<dbReference type="InterPro" id="IPR005825">
    <property type="entry name" value="Ribosomal_uL24_CS"/>
</dbReference>
<evidence type="ECO:0000256" key="6">
    <source>
        <dbReference type="ARBA" id="ARBA00035206"/>
    </source>
</evidence>
<comment type="function">
    <text evidence="8">One of two assembly initiator proteins, it binds directly to the 5'-end of the 23S rRNA, where it nucleates assembly of the 50S subunit.</text>
</comment>
<gene>
    <name evidence="8 11" type="primary">rplX</name>
    <name evidence="11" type="ORF">NSCAC_0364</name>
</gene>
<dbReference type="InterPro" id="IPR005824">
    <property type="entry name" value="KOW"/>
</dbReference>
<sequence>MRRIKRNDQIIVISGKDKGKLGKVLRILDNNYIVVEGINLLKKHKRPNMAAGDPGGILEKEGSIHISNVMIYDAMAGRGSRVGFKEQGNNRKVRYLKTSGESIDL</sequence>
<dbReference type="InterPro" id="IPR057264">
    <property type="entry name" value="Ribosomal_uL24_C"/>
</dbReference>
<dbReference type="Pfam" id="PF17136">
    <property type="entry name" value="ribosomal_L24"/>
    <property type="match status" value="1"/>
</dbReference>
<evidence type="ECO:0000313" key="11">
    <source>
        <dbReference type="EMBL" id="CAB1274829.1"/>
    </source>
</evidence>
<evidence type="ECO:0000256" key="9">
    <source>
        <dbReference type="RuleBase" id="RU003477"/>
    </source>
</evidence>